<dbReference type="RefSeq" id="XP_022615705.1">
    <property type="nucleotide sequence ID" value="XM_022759984.1"/>
</dbReference>
<comment type="similarity">
    <text evidence="1">Belongs to the H-rev107 family.</text>
</comment>
<evidence type="ECO:0000256" key="4">
    <source>
        <dbReference type="ARBA" id="ARBA00023098"/>
    </source>
</evidence>
<evidence type="ECO:0000256" key="1">
    <source>
        <dbReference type="ARBA" id="ARBA00007824"/>
    </source>
</evidence>
<dbReference type="GO" id="GO:0008970">
    <property type="term" value="F:phospholipase A1 activity"/>
    <property type="evidence" value="ECO:0007669"/>
    <property type="project" value="TreeGrafter"/>
</dbReference>
<accession>A0A3B4UWY0</accession>
<evidence type="ECO:0000256" key="2">
    <source>
        <dbReference type="ARBA" id="ARBA00022679"/>
    </source>
</evidence>
<dbReference type="Pfam" id="PF04970">
    <property type="entry name" value="LRAT"/>
    <property type="match status" value="1"/>
</dbReference>
<reference evidence="7" key="2">
    <citation type="submission" date="2025-09" db="UniProtKB">
        <authorList>
            <consortium name="Ensembl"/>
        </authorList>
    </citation>
    <scope>IDENTIFICATION</scope>
</reference>
<dbReference type="GO" id="GO:0070292">
    <property type="term" value="P:N-acylphosphatidylethanolamine metabolic process"/>
    <property type="evidence" value="ECO:0007669"/>
    <property type="project" value="TreeGrafter"/>
</dbReference>
<organism evidence="7 8">
    <name type="scientific">Seriola dumerili</name>
    <name type="common">Greater amberjack</name>
    <name type="synonym">Caranx dumerili</name>
    <dbReference type="NCBI Taxonomy" id="41447"/>
    <lineage>
        <taxon>Eukaryota</taxon>
        <taxon>Metazoa</taxon>
        <taxon>Chordata</taxon>
        <taxon>Craniata</taxon>
        <taxon>Vertebrata</taxon>
        <taxon>Euteleostomi</taxon>
        <taxon>Actinopterygii</taxon>
        <taxon>Neopterygii</taxon>
        <taxon>Teleostei</taxon>
        <taxon>Neoteleostei</taxon>
        <taxon>Acanthomorphata</taxon>
        <taxon>Carangaria</taxon>
        <taxon>Carangiformes</taxon>
        <taxon>Carangidae</taxon>
        <taxon>Seriola</taxon>
    </lineage>
</organism>
<evidence type="ECO:0000256" key="5">
    <source>
        <dbReference type="SAM" id="MobiDB-lite"/>
    </source>
</evidence>
<proteinExistence type="inferred from homology"/>
<dbReference type="GO" id="GO:0005737">
    <property type="term" value="C:cytoplasm"/>
    <property type="evidence" value="ECO:0007669"/>
    <property type="project" value="TreeGrafter"/>
</dbReference>
<dbReference type="RefSeq" id="XP_022615704.1">
    <property type="nucleotide sequence ID" value="XM_022759983.1"/>
</dbReference>
<keyword evidence="4" id="KW-0443">Lipid metabolism</keyword>
<dbReference type="PANTHER" id="PTHR13943:SF31">
    <property type="entry name" value="PHOSPHOLIPASE A AND ACYLTRANSFERASE 3"/>
    <property type="match status" value="1"/>
</dbReference>
<evidence type="ECO:0000256" key="3">
    <source>
        <dbReference type="ARBA" id="ARBA00022801"/>
    </source>
</evidence>
<keyword evidence="3" id="KW-0378">Hydrolase</keyword>
<reference evidence="7" key="1">
    <citation type="submission" date="2025-08" db="UniProtKB">
        <authorList>
            <consortium name="Ensembl"/>
        </authorList>
    </citation>
    <scope>IDENTIFICATION</scope>
</reference>
<name>A0A3B4UWY0_SERDU</name>
<keyword evidence="8" id="KW-1185">Reference proteome</keyword>
<sequence>MPELGDLIEIFRMGVAGVPIPLLDYQHWAVYVGDGYVVHLVNLGSDSFSSSPSSPSSPSSSKPQTKPTGCKGKVKRQKLEVVADHCRWKVNNKLDNKRSPRPAHKIVEEALSLVGQDIFYDVTVQNCEHFVNKLRYGVSTSWQVLKYAAVGAAAVAGGALGSIAGPGGVAGGAGALALYVKNKLE</sequence>
<dbReference type="GO" id="GO:0016410">
    <property type="term" value="F:N-acyltransferase activity"/>
    <property type="evidence" value="ECO:0007669"/>
    <property type="project" value="TreeGrafter"/>
</dbReference>
<dbReference type="GeneID" id="111232453"/>
<dbReference type="InterPro" id="IPR007053">
    <property type="entry name" value="LRAT_dom"/>
</dbReference>
<dbReference type="PROSITE" id="PS51934">
    <property type="entry name" value="LRAT"/>
    <property type="match status" value="1"/>
</dbReference>
<dbReference type="GeneTree" id="ENSGT00940000162660"/>
<dbReference type="KEGG" id="sdu:111232453"/>
<dbReference type="RefSeq" id="XP_022615703.1">
    <property type="nucleotide sequence ID" value="XM_022759982.1"/>
</dbReference>
<feature type="compositionally biased region" description="Low complexity" evidence="5">
    <location>
        <begin position="49"/>
        <end position="61"/>
    </location>
</feature>
<feature type="domain" description="LRAT" evidence="6">
    <location>
        <begin position="17"/>
        <end position="143"/>
    </location>
</feature>
<dbReference type="Proteomes" id="UP000261420">
    <property type="component" value="Unplaced"/>
</dbReference>
<dbReference type="Ensembl" id="ENSSDUT00000023301.1">
    <property type="protein sequence ID" value="ENSSDUP00000022884.1"/>
    <property type="gene ID" value="ENSSDUG00000016652.1"/>
</dbReference>
<dbReference type="STRING" id="41447.ENSSDUP00000022884"/>
<feature type="region of interest" description="Disordered" evidence="5">
    <location>
        <begin position="49"/>
        <end position="73"/>
    </location>
</feature>
<dbReference type="InterPro" id="IPR051496">
    <property type="entry name" value="H-rev107_PLA/AT"/>
</dbReference>
<evidence type="ECO:0000313" key="7">
    <source>
        <dbReference type="Ensembl" id="ENSSDUP00000022884.1"/>
    </source>
</evidence>
<protein>
    <submittedName>
        <fullName evidence="7">HRAS-like suppressor 2</fullName>
    </submittedName>
</protein>
<dbReference type="PANTHER" id="PTHR13943">
    <property type="entry name" value="HRAS-LIKE SUPPRESSOR - RELATED"/>
    <property type="match status" value="1"/>
</dbReference>
<evidence type="ECO:0000259" key="6">
    <source>
        <dbReference type="PROSITE" id="PS51934"/>
    </source>
</evidence>
<dbReference type="Gene3D" id="3.90.1720.10">
    <property type="entry name" value="endopeptidase domain like (from Nostoc punctiforme)"/>
    <property type="match status" value="1"/>
</dbReference>
<keyword evidence="2" id="KW-0808">Transferase</keyword>
<evidence type="ECO:0000313" key="8">
    <source>
        <dbReference type="Proteomes" id="UP000261420"/>
    </source>
</evidence>
<dbReference type="GO" id="GO:0004623">
    <property type="term" value="F:phospholipase A2 activity"/>
    <property type="evidence" value="ECO:0007669"/>
    <property type="project" value="TreeGrafter"/>
</dbReference>
<dbReference type="AlphaFoldDB" id="A0A3B4UWY0"/>